<dbReference type="PROSITE" id="PS50109">
    <property type="entry name" value="HIS_KIN"/>
    <property type="match status" value="1"/>
</dbReference>
<dbReference type="InterPro" id="IPR035965">
    <property type="entry name" value="PAS-like_dom_sf"/>
</dbReference>
<accession>A0A1G9US50</accession>
<dbReference type="Pfam" id="PF00512">
    <property type="entry name" value="HisKA"/>
    <property type="match status" value="1"/>
</dbReference>
<organism evidence="12 13">
    <name type="scientific">Allokutzneria albata</name>
    <name type="common">Kibdelosporangium albatum</name>
    <dbReference type="NCBI Taxonomy" id="211114"/>
    <lineage>
        <taxon>Bacteria</taxon>
        <taxon>Bacillati</taxon>
        <taxon>Actinomycetota</taxon>
        <taxon>Actinomycetes</taxon>
        <taxon>Pseudonocardiales</taxon>
        <taxon>Pseudonocardiaceae</taxon>
        <taxon>Allokutzneria</taxon>
    </lineage>
</organism>
<protein>
    <recommendedName>
        <fullName evidence="3">histidine kinase</fullName>
        <ecNumber evidence="3">2.7.13.3</ecNumber>
    </recommendedName>
</protein>
<dbReference type="eggNOG" id="COG2205">
    <property type="taxonomic scope" value="Bacteria"/>
</dbReference>
<dbReference type="OrthoDB" id="163538at2"/>
<sequence length="1286" mass="139052">MGRLIAARNWSATPLGEIERWSPELVASINTCLPSRVPMLLWWGPELLQIYNDAYVPALGDKHPRSLGQPAAECWAEAWADLEPLARTVLDGEGATYSDNQPLLLNRHGYVEETYWTFSYSPVLDGAGEVLGIFVATTDTTPQVLGERRMRALRQLAESRGATELDAACDAVRRVLAEFTADIPHAEIHLDAEDGVAGRVTASGRAEWRAEEVVQPLVAGRPAPIGALVLGISPRRALDADYRLFLDLVAGQVGQLLAHVLDYQAERRRAETLAQLNRAKSEFFSNVSHEFRTPLTLIAGPAEDALADAVEPLPPGQRERLRIIRRNAGRLGRLVDDLLDFSRIEAGRLQPDAVDTDLAALTREVAESFAPAVRRAGVEFAVSAPPLPRPVRVDPDMWEKVLLNLLSNALKYTLSGRIELRMAVSGDDALLTVSDTGVGIPEDQIPLLFQRFHRVQGSRGRSHEGAGIGLALVHELVRLHGGSVSVTSEEGVGSVFSARLPLSGAEAASTADPQRRSGATVYLEEALQWSAPAPPVSSVSVEDSAVVLVVEDNADMRGFLLRLLEPHWRVLLAADGATGLRMARKHRPDLVLSDVMMPGLDGFGLVRELRADPATTAIPVLLLSARSGEADTVEGLASGADDYLPKPFSGNELVARVRANLDLARLRNRESRFRRALVDSLQEGFLVADERGTVIEINSAFTEITGYPAGELPFPWPHPWIFDADDWPEEHRAQQEVFERFRTGNGGQFRVPLRHRKGHRIWVAVSATTVPGDAGEQLYVCTLRDITAEKLAAERDTTITRFAAVLAAATDVAEVLGAGISALRRALSVPESVAAIFSAEGVPELVVGDLHPAAREALTAARSRPVATVLVALGEAPGVAAPLGGNDAAVWLGLGAGRFLSAEEEALFGLLSSHLAQALHRARDYERAREVALTLQHAILGPTDLPPGFAVRYQPAVQPLEIGGDWYDVARLPDGRIGVVVGDCVGRGLEAAAVMGQLRSSARALLLRANGPAQALEDLDTFAAQIPGALCTTLFCAVIDPADGTLRYSNAGHPPPVLAHLDGTHELLSERSLPLAVVPGRSRQETKVQLRPGSTLLLYTDGLIERRDVPVLEGIGAAQRLVLDSMALRPSELADRLLAELLPPVGHDDDVAVLVYRHPPPPLVMELPALAQRLAPMRTELRRWLARADVAADAAEPVVVAACEAVTNAMEHGYRDDPEGLVHLTARLDGPRVEVVVTDEGRWLPADPAPRERGRGVRMMRALMDDVAIDSGNNGTTVRMWRRRST</sequence>
<dbReference type="eggNOG" id="COG0745">
    <property type="taxonomic scope" value="Bacteria"/>
</dbReference>
<dbReference type="Gene3D" id="3.30.450.20">
    <property type="entry name" value="PAS domain"/>
    <property type="match status" value="2"/>
</dbReference>
<dbReference type="NCBIfam" id="TIGR00229">
    <property type="entry name" value="sensory_box"/>
    <property type="match status" value="1"/>
</dbReference>
<dbReference type="SUPFAM" id="SSF55781">
    <property type="entry name" value="GAF domain-like"/>
    <property type="match status" value="1"/>
</dbReference>
<dbReference type="CDD" id="cd17574">
    <property type="entry name" value="REC_OmpR"/>
    <property type="match status" value="1"/>
</dbReference>
<dbReference type="InterPro" id="IPR013767">
    <property type="entry name" value="PAS_fold"/>
</dbReference>
<keyword evidence="7" id="KW-0902">Two-component regulatory system</keyword>
<dbReference type="InterPro" id="IPR005467">
    <property type="entry name" value="His_kinase_dom"/>
</dbReference>
<evidence type="ECO:0000256" key="7">
    <source>
        <dbReference type="ARBA" id="ARBA00023012"/>
    </source>
</evidence>
<proteinExistence type="predicted"/>
<dbReference type="FunFam" id="1.10.287.130:FF:000045">
    <property type="entry name" value="Two-component system sensor histidine kinase/response regulator"/>
    <property type="match status" value="1"/>
</dbReference>
<dbReference type="PANTHER" id="PTHR43547:SF2">
    <property type="entry name" value="HYBRID SIGNAL TRANSDUCTION HISTIDINE KINASE C"/>
    <property type="match status" value="1"/>
</dbReference>
<dbReference type="Pfam" id="PF00072">
    <property type="entry name" value="Response_reg"/>
    <property type="match status" value="1"/>
</dbReference>
<dbReference type="InterPro" id="IPR001932">
    <property type="entry name" value="PPM-type_phosphatase-like_dom"/>
</dbReference>
<dbReference type="InterPro" id="IPR004358">
    <property type="entry name" value="Sig_transdc_His_kin-like_C"/>
</dbReference>
<dbReference type="Gene3D" id="3.40.50.2300">
    <property type="match status" value="1"/>
</dbReference>
<evidence type="ECO:0000256" key="3">
    <source>
        <dbReference type="ARBA" id="ARBA00012438"/>
    </source>
</evidence>
<evidence type="ECO:0000259" key="10">
    <source>
        <dbReference type="PROSITE" id="PS50110"/>
    </source>
</evidence>
<dbReference type="GO" id="GO:0000155">
    <property type="term" value="F:phosphorelay sensor kinase activity"/>
    <property type="evidence" value="ECO:0007669"/>
    <property type="project" value="InterPro"/>
</dbReference>
<dbReference type="SUPFAM" id="SSF55785">
    <property type="entry name" value="PYP-like sensor domain (PAS domain)"/>
    <property type="match status" value="1"/>
</dbReference>
<keyword evidence="4 8" id="KW-0597">Phosphoprotein</keyword>
<dbReference type="SMART" id="SM00331">
    <property type="entry name" value="PP2C_SIG"/>
    <property type="match status" value="1"/>
</dbReference>
<dbReference type="Gene3D" id="1.10.287.130">
    <property type="match status" value="1"/>
</dbReference>
<dbReference type="Pfam" id="PF13581">
    <property type="entry name" value="HATPase_c_2"/>
    <property type="match status" value="1"/>
</dbReference>
<dbReference type="GO" id="GO:0005886">
    <property type="term" value="C:plasma membrane"/>
    <property type="evidence" value="ECO:0007669"/>
    <property type="project" value="UniProtKB-SubCell"/>
</dbReference>
<dbReference type="Gene3D" id="3.30.565.10">
    <property type="entry name" value="Histidine kinase-like ATPase, C-terminal domain"/>
    <property type="match status" value="2"/>
</dbReference>
<evidence type="ECO:0000256" key="2">
    <source>
        <dbReference type="ARBA" id="ARBA00004236"/>
    </source>
</evidence>
<feature type="domain" description="Response regulatory" evidence="10">
    <location>
        <begin position="546"/>
        <end position="661"/>
    </location>
</feature>
<dbReference type="SUPFAM" id="SSF55874">
    <property type="entry name" value="ATPase domain of HSP90 chaperone/DNA topoisomerase II/histidine kinase"/>
    <property type="match status" value="2"/>
</dbReference>
<dbReference type="EC" id="2.7.13.3" evidence="3"/>
<dbReference type="SMART" id="SM00388">
    <property type="entry name" value="HisKA"/>
    <property type="match status" value="1"/>
</dbReference>
<evidence type="ECO:0000256" key="5">
    <source>
        <dbReference type="ARBA" id="ARBA00022679"/>
    </source>
</evidence>
<dbReference type="STRING" id="211114.SAMN04489726_2583"/>
<dbReference type="SUPFAM" id="SSF52172">
    <property type="entry name" value="CheY-like"/>
    <property type="match status" value="1"/>
</dbReference>
<dbReference type="SMART" id="SM00091">
    <property type="entry name" value="PAS"/>
    <property type="match status" value="1"/>
</dbReference>
<dbReference type="eggNOG" id="COG2208">
    <property type="taxonomic scope" value="Bacteria"/>
</dbReference>
<dbReference type="InterPro" id="IPR003661">
    <property type="entry name" value="HisK_dim/P_dom"/>
</dbReference>
<dbReference type="Pfam" id="PF00989">
    <property type="entry name" value="PAS"/>
    <property type="match status" value="1"/>
</dbReference>
<evidence type="ECO:0000256" key="4">
    <source>
        <dbReference type="ARBA" id="ARBA00022553"/>
    </source>
</evidence>
<feature type="domain" description="Histidine kinase" evidence="9">
    <location>
        <begin position="286"/>
        <end position="504"/>
    </location>
</feature>
<evidence type="ECO:0000256" key="6">
    <source>
        <dbReference type="ARBA" id="ARBA00022777"/>
    </source>
</evidence>
<evidence type="ECO:0000256" key="8">
    <source>
        <dbReference type="PROSITE-ProRule" id="PRU00169"/>
    </source>
</evidence>
<dbReference type="Pfam" id="PF07228">
    <property type="entry name" value="SpoIIE"/>
    <property type="match status" value="1"/>
</dbReference>
<comment type="catalytic activity">
    <reaction evidence="1">
        <text>ATP + protein L-histidine = ADP + protein N-phospho-L-histidine.</text>
        <dbReference type="EC" id="2.7.13.3"/>
    </reaction>
</comment>
<dbReference type="CDD" id="cd16936">
    <property type="entry name" value="HATPase_RsbW-like"/>
    <property type="match status" value="1"/>
</dbReference>
<dbReference type="Proteomes" id="UP000183376">
    <property type="component" value="Chromosome I"/>
</dbReference>
<dbReference type="PROSITE" id="PS50112">
    <property type="entry name" value="PAS"/>
    <property type="match status" value="1"/>
</dbReference>
<evidence type="ECO:0000313" key="12">
    <source>
        <dbReference type="EMBL" id="SDM62716.1"/>
    </source>
</evidence>
<reference evidence="12 13" key="1">
    <citation type="submission" date="2016-10" db="EMBL/GenBank/DDBJ databases">
        <authorList>
            <person name="de Groot N.N."/>
        </authorList>
    </citation>
    <scope>NUCLEOTIDE SEQUENCE [LARGE SCALE GENOMIC DNA]</scope>
    <source>
        <strain evidence="12 13">DSM 44149</strain>
    </source>
</reference>
<dbReference type="SMART" id="SM00086">
    <property type="entry name" value="PAC"/>
    <property type="match status" value="1"/>
</dbReference>
<evidence type="ECO:0000259" key="9">
    <source>
        <dbReference type="PROSITE" id="PS50109"/>
    </source>
</evidence>
<dbReference type="PRINTS" id="PR00344">
    <property type="entry name" value="BCTRLSENSOR"/>
</dbReference>
<dbReference type="CDD" id="cd00130">
    <property type="entry name" value="PAS"/>
    <property type="match status" value="1"/>
</dbReference>
<dbReference type="InterPro" id="IPR036457">
    <property type="entry name" value="PPM-type-like_dom_sf"/>
</dbReference>
<dbReference type="FunFam" id="3.30.565.10:FF:000006">
    <property type="entry name" value="Sensor histidine kinase WalK"/>
    <property type="match status" value="1"/>
</dbReference>
<dbReference type="InterPro" id="IPR011006">
    <property type="entry name" value="CheY-like_superfamily"/>
</dbReference>
<dbReference type="InterPro" id="IPR001610">
    <property type="entry name" value="PAC"/>
</dbReference>
<dbReference type="CDD" id="cd16922">
    <property type="entry name" value="HATPase_EvgS-ArcB-TorS-like"/>
    <property type="match status" value="1"/>
</dbReference>
<dbReference type="InterPro" id="IPR036097">
    <property type="entry name" value="HisK_dim/P_sf"/>
</dbReference>
<gene>
    <name evidence="12" type="ORF">SAMN04489726_2583</name>
</gene>
<dbReference type="EMBL" id="LT629701">
    <property type="protein sequence ID" value="SDM62716.1"/>
    <property type="molecule type" value="Genomic_DNA"/>
</dbReference>
<dbReference type="InterPro" id="IPR000014">
    <property type="entry name" value="PAS"/>
</dbReference>
<feature type="modified residue" description="4-aspartylphosphate" evidence="8">
    <location>
        <position position="594"/>
    </location>
</feature>
<dbReference type="SMART" id="SM00448">
    <property type="entry name" value="REC"/>
    <property type="match status" value="1"/>
</dbReference>
<comment type="subcellular location">
    <subcellularLocation>
        <location evidence="2">Cell membrane</location>
    </subcellularLocation>
</comment>
<evidence type="ECO:0000256" key="1">
    <source>
        <dbReference type="ARBA" id="ARBA00000085"/>
    </source>
</evidence>
<dbReference type="InterPro" id="IPR001789">
    <property type="entry name" value="Sig_transdc_resp-reg_receiver"/>
</dbReference>
<dbReference type="Pfam" id="PF02518">
    <property type="entry name" value="HATPase_c"/>
    <property type="match status" value="1"/>
</dbReference>
<dbReference type="CDD" id="cd00082">
    <property type="entry name" value="HisKA"/>
    <property type="match status" value="1"/>
</dbReference>
<dbReference type="PANTHER" id="PTHR43547">
    <property type="entry name" value="TWO-COMPONENT HISTIDINE KINASE"/>
    <property type="match status" value="1"/>
</dbReference>
<dbReference type="InterPro" id="IPR036890">
    <property type="entry name" value="HATPase_C_sf"/>
</dbReference>
<dbReference type="InterPro" id="IPR003594">
    <property type="entry name" value="HATPase_dom"/>
</dbReference>
<feature type="domain" description="PAS" evidence="11">
    <location>
        <begin position="670"/>
        <end position="712"/>
    </location>
</feature>
<dbReference type="SUPFAM" id="SSF47384">
    <property type="entry name" value="Homodimeric domain of signal transducing histidine kinase"/>
    <property type="match status" value="1"/>
</dbReference>
<dbReference type="PROSITE" id="PS50110">
    <property type="entry name" value="RESPONSE_REGULATORY"/>
    <property type="match status" value="1"/>
</dbReference>
<evidence type="ECO:0000259" key="11">
    <source>
        <dbReference type="PROSITE" id="PS50112"/>
    </source>
</evidence>
<dbReference type="SUPFAM" id="SSF81606">
    <property type="entry name" value="PP2C-like"/>
    <property type="match status" value="1"/>
</dbReference>
<keyword evidence="5" id="KW-0808">Transferase</keyword>
<dbReference type="Gene3D" id="3.60.40.10">
    <property type="entry name" value="PPM-type phosphatase domain"/>
    <property type="match status" value="1"/>
</dbReference>
<keyword evidence="6" id="KW-0418">Kinase</keyword>
<dbReference type="SMART" id="SM00387">
    <property type="entry name" value="HATPase_c"/>
    <property type="match status" value="2"/>
</dbReference>
<dbReference type="GO" id="GO:0006355">
    <property type="term" value="P:regulation of DNA-templated transcription"/>
    <property type="evidence" value="ECO:0007669"/>
    <property type="project" value="InterPro"/>
</dbReference>
<keyword evidence="13" id="KW-1185">Reference proteome</keyword>
<evidence type="ECO:0000313" key="13">
    <source>
        <dbReference type="Proteomes" id="UP000183376"/>
    </source>
</evidence>
<name>A0A1G9US50_ALLAB</name>